<dbReference type="InterPro" id="IPR036388">
    <property type="entry name" value="WH-like_DNA-bd_sf"/>
</dbReference>
<dbReference type="RefSeq" id="WP_318189647.1">
    <property type="nucleotide sequence ID" value="NZ_CABVGX010000003.1"/>
</dbReference>
<keyword evidence="2" id="KW-0238">DNA-binding</keyword>
<sequence>MNRMKCLSEREVDVLNLAAADKTAEESARILNLSPRTIHFHIQSAIDKFGVSNKISAIVAAMKAGLLDDASTRCRVKTCG</sequence>
<protein>
    <recommendedName>
        <fullName evidence="4">HTH luxR-type domain-containing protein</fullName>
    </recommendedName>
</protein>
<dbReference type="CDD" id="cd06170">
    <property type="entry name" value="LuxR_C_like"/>
    <property type="match status" value="1"/>
</dbReference>
<dbReference type="SUPFAM" id="SSF46894">
    <property type="entry name" value="C-terminal effector domain of the bipartite response regulators"/>
    <property type="match status" value="1"/>
</dbReference>
<dbReference type="AlphaFoldDB" id="A0A5E6PXQ8"/>
<gene>
    <name evidence="5" type="ORF">PS645_00636</name>
</gene>
<keyword evidence="1" id="KW-0805">Transcription regulation</keyword>
<dbReference type="PANTHER" id="PTHR44688:SF16">
    <property type="entry name" value="DNA-BINDING TRANSCRIPTIONAL ACTIVATOR DEVR_DOSR"/>
    <property type="match status" value="1"/>
</dbReference>
<dbReference type="SMART" id="SM00421">
    <property type="entry name" value="HTH_LUXR"/>
    <property type="match status" value="1"/>
</dbReference>
<dbReference type="Gene3D" id="1.10.10.10">
    <property type="entry name" value="Winged helix-like DNA-binding domain superfamily/Winged helix DNA-binding domain"/>
    <property type="match status" value="1"/>
</dbReference>
<name>A0A5E6PXQ8_PSEFL</name>
<dbReference type="InterPro" id="IPR000792">
    <property type="entry name" value="Tscrpt_reg_LuxR_C"/>
</dbReference>
<dbReference type="Pfam" id="PF00196">
    <property type="entry name" value="GerE"/>
    <property type="match status" value="1"/>
</dbReference>
<dbReference type="Proteomes" id="UP000325607">
    <property type="component" value="Unassembled WGS sequence"/>
</dbReference>
<evidence type="ECO:0000256" key="2">
    <source>
        <dbReference type="ARBA" id="ARBA00023125"/>
    </source>
</evidence>
<dbReference type="InterPro" id="IPR016032">
    <property type="entry name" value="Sig_transdc_resp-reg_C-effctor"/>
</dbReference>
<dbReference type="EMBL" id="CABVGX010000003">
    <property type="protein sequence ID" value="VVM48586.1"/>
    <property type="molecule type" value="Genomic_DNA"/>
</dbReference>
<dbReference type="GO" id="GO:0006355">
    <property type="term" value="P:regulation of DNA-templated transcription"/>
    <property type="evidence" value="ECO:0007669"/>
    <property type="project" value="InterPro"/>
</dbReference>
<keyword evidence="3" id="KW-0804">Transcription</keyword>
<dbReference type="PROSITE" id="PS50043">
    <property type="entry name" value="HTH_LUXR_2"/>
    <property type="match status" value="1"/>
</dbReference>
<evidence type="ECO:0000313" key="5">
    <source>
        <dbReference type="EMBL" id="VVM48586.1"/>
    </source>
</evidence>
<accession>A0A5E6PXQ8</accession>
<evidence type="ECO:0000256" key="1">
    <source>
        <dbReference type="ARBA" id="ARBA00023015"/>
    </source>
</evidence>
<dbReference type="PANTHER" id="PTHR44688">
    <property type="entry name" value="DNA-BINDING TRANSCRIPTIONAL ACTIVATOR DEVR_DOSR"/>
    <property type="match status" value="1"/>
</dbReference>
<organism evidence="5 6">
    <name type="scientific">Pseudomonas fluorescens</name>
    <dbReference type="NCBI Taxonomy" id="294"/>
    <lineage>
        <taxon>Bacteria</taxon>
        <taxon>Pseudomonadati</taxon>
        <taxon>Pseudomonadota</taxon>
        <taxon>Gammaproteobacteria</taxon>
        <taxon>Pseudomonadales</taxon>
        <taxon>Pseudomonadaceae</taxon>
        <taxon>Pseudomonas</taxon>
    </lineage>
</organism>
<evidence type="ECO:0000256" key="3">
    <source>
        <dbReference type="ARBA" id="ARBA00023163"/>
    </source>
</evidence>
<reference evidence="5 6" key="1">
    <citation type="submission" date="2019-09" db="EMBL/GenBank/DDBJ databases">
        <authorList>
            <person name="Chandra G."/>
            <person name="Truman W A."/>
        </authorList>
    </citation>
    <scope>NUCLEOTIDE SEQUENCE [LARGE SCALE GENOMIC DNA]</scope>
    <source>
        <strain evidence="5">PS645</strain>
    </source>
</reference>
<feature type="domain" description="HTH luxR-type" evidence="4">
    <location>
        <begin position="1"/>
        <end position="65"/>
    </location>
</feature>
<evidence type="ECO:0000259" key="4">
    <source>
        <dbReference type="PROSITE" id="PS50043"/>
    </source>
</evidence>
<dbReference type="PRINTS" id="PR00038">
    <property type="entry name" value="HTHLUXR"/>
</dbReference>
<evidence type="ECO:0000313" key="6">
    <source>
        <dbReference type="Proteomes" id="UP000325607"/>
    </source>
</evidence>
<dbReference type="GO" id="GO:0003677">
    <property type="term" value="F:DNA binding"/>
    <property type="evidence" value="ECO:0007669"/>
    <property type="project" value="UniProtKB-KW"/>
</dbReference>
<proteinExistence type="predicted"/>